<feature type="region of interest" description="Disordered" evidence="2">
    <location>
        <begin position="128"/>
        <end position="175"/>
    </location>
</feature>
<evidence type="ECO:0000313" key="4">
    <source>
        <dbReference type="EMBL" id="KAA6392706.1"/>
    </source>
</evidence>
<protein>
    <recommendedName>
        <fullName evidence="3">Peptidase C1A papain C-terminal domain-containing protein</fullName>
    </recommendedName>
</protein>
<gene>
    <name evidence="4" type="ORF">EZS28_011767</name>
</gene>
<dbReference type="SMART" id="SM00645">
    <property type="entry name" value="Pept_C1"/>
    <property type="match status" value="1"/>
</dbReference>
<name>A0A5J4WDE4_9EUKA</name>
<sequence length="1531" mass="174886">MIISASNNHPFSFISDQQNEETSLIGLAAEKIGINYKDIQQSKSLQNLILCSQFTQQIHKRIINLAVRISAFWSEGLFQTKDYKHAQFEGIQQTESQRQQILIDIINAIPDLIMGKRYEVQQLEKGNKDIQKTKKSKHEKKQKKKKMIIKDDDTDSDNEDGQSLPDSLENSVKSTKDKIHIENKKNHSLQIQFSPILSLLSSSQFLVSISHITPDSQIAQDYAAAFINALRFIVISVENIKEEDYDDGQQQEHMNILMTKQFIQAAVIKHIVEIVKKSTIPINLLLQAFSTPSNEYIPQFSSSNSSQIQQQHILPLVRKLLCENKDDVAQEVENSYQSNLLFNAIERFQINNVQTEQIQDSSSSLHISTPSLSTSFSSATEFDSKPQTPFLRKSSTQIEKIDTIESNQSDTKVDKEIQHKVLTNILSELNYCTMLIIFTLIFSSLYSQTLPDNYDLRRVYPHCIALNTIEDFGSCDSSWAFATAGVTADRFCKNGFTNELFSAEDLIQCDEANEGCNGGFLATGLRYYTRQGVLPLSCKKYKGTQTRRCNHFCDDRTPVGNNQRYSIDGYQSIQYHELQKEIYFNGSVAASFRLSSDFLEFFKMFPKGIYEVGYKDSINMTLIREQGKTEQEKEQEIEEGTIVEEGFIKYEACKIIGWGREKRIPYVSKNMNIQDNNEQVNIKEKVNNIFNQKQKKNYQQNKIQPIDTHTVVAHGRIDRSDSIQKAAQQEERKIYDDDLYWIAQAYRGKDFADGGYFKVRMNVSATVGKKKDANKQEVEVLTLKRNLFGLDEDLYGASIRKLGRHKENERMVSEIQEITRAVQNEDKKVNKKGNLNYEMKPSEKDHQSNLDPSLGPEWAQTQLSSDKYDPCSVFSYLQKQEKGQSESEIVGSGGRLGVNDDENIKKCINYRAIATVEEITKGAGVQGLFGIGGSSSEQEINSTDQGEGILWNKETKKEKVICGYCLSNQQCVQVEVNESKIPKEEQPSQQSIQSNKEDKSKVETEDVILIDCIRGICPSLLYKYQQGDEKTITDWGSGREIGYKLMENKEQEYIHSHSNADDAPIPPLPLISNFSYITLSSSSQDIQRDQVIWKKRGLLLSDNEGRNQKKEKINSNPKQSLHSVTNAPLQDFIPLDDCQQFSYDPLLCISLYGCGYCASNRRCKRGSASEGLNEGSVCPEWYGNGPQIPKLTLNETDLTQTIIDESYKEYKIEEGIERKCGWCESSKLCLDINTHAPEQPQAKQLRNRIEGLERAIYLRQIREEAKKKTSEKEKKKNKLDSNKDIKGRIINGRKEQEDKETEIEKQNRIELDTMREMRNILIQKQKENEKKEFIERRKRIEEYQLIKQEQMKKKGFIQMNTNTTEKDIKFSSSFIPPSSQSTQSFQYPSSHSFIFNAFQSDPLVGLCKKDQFIYKDWDGNDTVDQRVESGEGCVWHQQLRMCISEQFRKDTSLALTSHSSSISSQSPSDIFNTWAISSYSDCSTEENHFFETYTAAVPNKGVNIGSNLGIIKRIIFGILVLAVVSNGLELI</sequence>
<dbReference type="InterPro" id="IPR013128">
    <property type="entry name" value="Peptidase_C1A"/>
</dbReference>
<accession>A0A5J4WDE4</accession>
<reference evidence="4 5" key="1">
    <citation type="submission" date="2019-03" db="EMBL/GenBank/DDBJ databases">
        <title>Single cell metagenomics reveals metabolic interactions within the superorganism composed of flagellate Streblomastix strix and complex community of Bacteroidetes bacteria on its surface.</title>
        <authorList>
            <person name="Treitli S.C."/>
            <person name="Kolisko M."/>
            <person name="Husnik F."/>
            <person name="Keeling P."/>
            <person name="Hampl V."/>
        </authorList>
    </citation>
    <scope>NUCLEOTIDE SEQUENCE [LARGE SCALE GENOMIC DNA]</scope>
    <source>
        <strain evidence="4">ST1C</strain>
    </source>
</reference>
<organism evidence="4 5">
    <name type="scientific">Streblomastix strix</name>
    <dbReference type="NCBI Taxonomy" id="222440"/>
    <lineage>
        <taxon>Eukaryota</taxon>
        <taxon>Metamonada</taxon>
        <taxon>Preaxostyla</taxon>
        <taxon>Oxymonadida</taxon>
        <taxon>Streblomastigidae</taxon>
        <taxon>Streblomastix</taxon>
    </lineage>
</organism>
<evidence type="ECO:0000256" key="1">
    <source>
        <dbReference type="ARBA" id="ARBA00008455"/>
    </source>
</evidence>
<dbReference type="InterPro" id="IPR038765">
    <property type="entry name" value="Papain-like_cys_pep_sf"/>
</dbReference>
<feature type="domain" description="Peptidase C1A papain C-terminal" evidence="3">
    <location>
        <begin position="450"/>
        <end position="767"/>
    </location>
</feature>
<comment type="similarity">
    <text evidence="1">Belongs to the peptidase C1 family.</text>
</comment>
<feature type="compositionally biased region" description="Polar residues" evidence="2">
    <location>
        <begin position="164"/>
        <end position="173"/>
    </location>
</feature>
<comment type="caution">
    <text evidence="4">The sequence shown here is derived from an EMBL/GenBank/DDBJ whole genome shotgun (WGS) entry which is preliminary data.</text>
</comment>
<evidence type="ECO:0000259" key="3">
    <source>
        <dbReference type="SMART" id="SM00645"/>
    </source>
</evidence>
<dbReference type="Gene3D" id="3.90.70.10">
    <property type="entry name" value="Cysteine proteinases"/>
    <property type="match status" value="1"/>
</dbReference>
<evidence type="ECO:0000313" key="5">
    <source>
        <dbReference type="Proteomes" id="UP000324800"/>
    </source>
</evidence>
<dbReference type="PANTHER" id="PTHR12411">
    <property type="entry name" value="CYSTEINE PROTEASE FAMILY C1-RELATED"/>
    <property type="match status" value="1"/>
</dbReference>
<proteinExistence type="inferred from homology"/>
<feature type="region of interest" description="Disordered" evidence="2">
    <location>
        <begin position="1266"/>
        <end position="1286"/>
    </location>
</feature>
<dbReference type="Pfam" id="PF00112">
    <property type="entry name" value="Peptidase_C1"/>
    <property type="match status" value="1"/>
</dbReference>
<feature type="compositionally biased region" description="Basic residues" evidence="2">
    <location>
        <begin position="133"/>
        <end position="147"/>
    </location>
</feature>
<feature type="region of interest" description="Disordered" evidence="2">
    <location>
        <begin position="979"/>
        <end position="998"/>
    </location>
</feature>
<evidence type="ECO:0000256" key="2">
    <source>
        <dbReference type="SAM" id="MobiDB-lite"/>
    </source>
</evidence>
<dbReference type="GO" id="GO:0006508">
    <property type="term" value="P:proteolysis"/>
    <property type="evidence" value="ECO:0007669"/>
    <property type="project" value="InterPro"/>
</dbReference>
<dbReference type="GO" id="GO:0008234">
    <property type="term" value="F:cysteine-type peptidase activity"/>
    <property type="evidence" value="ECO:0007669"/>
    <property type="project" value="InterPro"/>
</dbReference>
<dbReference type="Proteomes" id="UP000324800">
    <property type="component" value="Unassembled WGS sequence"/>
</dbReference>
<dbReference type="SUPFAM" id="SSF54001">
    <property type="entry name" value="Cysteine proteinases"/>
    <property type="match status" value="1"/>
</dbReference>
<feature type="region of interest" description="Disordered" evidence="2">
    <location>
        <begin position="824"/>
        <end position="858"/>
    </location>
</feature>
<dbReference type="EMBL" id="SNRW01002457">
    <property type="protein sequence ID" value="KAA6392706.1"/>
    <property type="molecule type" value="Genomic_DNA"/>
</dbReference>
<dbReference type="InterPro" id="IPR000668">
    <property type="entry name" value="Peptidase_C1A_C"/>
</dbReference>